<protein>
    <submittedName>
        <fullName evidence="1">Uncharacterized protein</fullName>
    </submittedName>
</protein>
<proteinExistence type="predicted"/>
<sequence length="151" mass="17737">MKIVSHFLHHIDIKNSSVTTVDLELNNQNLEDYINELLDEIINNPNRRIYKFSNGNTEIKTSLYKILNNDSEIEKVVELNAQRLLQKEIDAQNFMKNKNMSIEIQKGSLLHLNFNINESKQIIICKVEHDEILNESNFEIVRGLNIRKKNF</sequence>
<name>A0ABW8QC76_9FLAO</name>
<comment type="caution">
    <text evidence="1">The sequence shown here is derived from an EMBL/GenBank/DDBJ whole genome shotgun (WGS) entry which is preliminary data.</text>
</comment>
<organism evidence="1 2">
    <name type="scientific">Capnocytophaga stomatis</name>
    <dbReference type="NCBI Taxonomy" id="1848904"/>
    <lineage>
        <taxon>Bacteria</taxon>
        <taxon>Pseudomonadati</taxon>
        <taxon>Bacteroidota</taxon>
        <taxon>Flavobacteriia</taxon>
        <taxon>Flavobacteriales</taxon>
        <taxon>Flavobacteriaceae</taxon>
        <taxon>Capnocytophaga</taxon>
    </lineage>
</organism>
<dbReference type="EMBL" id="JBJGWJ010000004">
    <property type="protein sequence ID" value="MFK8293519.1"/>
    <property type="molecule type" value="Genomic_DNA"/>
</dbReference>
<keyword evidence="2" id="KW-1185">Reference proteome</keyword>
<dbReference type="Proteomes" id="UP001622370">
    <property type="component" value="Unassembled WGS sequence"/>
</dbReference>
<gene>
    <name evidence="1" type="ORF">ACI76L_06965</name>
</gene>
<dbReference type="RefSeq" id="WP_203967407.1">
    <property type="nucleotide sequence ID" value="NZ_BOPJ01000013.1"/>
</dbReference>
<accession>A0ABW8QC76</accession>
<evidence type="ECO:0000313" key="1">
    <source>
        <dbReference type="EMBL" id="MFK8293519.1"/>
    </source>
</evidence>
<reference evidence="1 2" key="1">
    <citation type="journal article" date="2016" name="Sci. Rep.">
        <title>Whole genome sequencing identifies a novel species of the genus Capnocytophaga isolated from dog and cat bite wounds in humans.</title>
        <authorList>
            <person name="Zangenah S."/>
            <person name="Abbasi N."/>
            <person name="Andersson A.F."/>
            <person name="Bergman P."/>
        </authorList>
    </citation>
    <scope>NUCLEOTIDE SEQUENCE [LARGE SCALE GENOMIC DNA]</scope>
    <source>
        <strain evidence="1 2">W5</strain>
    </source>
</reference>
<evidence type="ECO:0000313" key="2">
    <source>
        <dbReference type="Proteomes" id="UP001622370"/>
    </source>
</evidence>